<sequence length="303" mass="33866">MVSLRGSLIKRSNRESIPTFWDILVFALLSACEVVVFVKQCSHVREVIVLGPGLDDTDTSTSNVSEPDVETSEIRTNNEKHSKRRLWILRLWQERWIQSERERDLGRDKEIGLENALVERVLVVFKTLGNVRLGVRLGSESLFNLVDNFSMLWRDRVREQLSKRIELWPQSVEEMGNEDDTAMSVYGLLDGHLTAGKLAVEHVVRNAVQQGGLLGHLVDGSIGTQAIRVVDVHGDDGIAIGEVLHILASEVHIVVLGQCAERRAVPRRTVAAEPNDNPLFTRGSHSKVLNHGTLGGCQFVQNF</sequence>
<dbReference type="EMBL" id="JAEUBD010001540">
    <property type="protein sequence ID" value="KAH3659319.1"/>
    <property type="molecule type" value="Genomic_DNA"/>
</dbReference>
<dbReference type="AlphaFoldDB" id="A0A9P8NTY0"/>
<protein>
    <submittedName>
        <fullName evidence="1">Uncharacterized protein</fullName>
    </submittedName>
</protein>
<reference evidence="1" key="1">
    <citation type="journal article" date="2021" name="Open Biol.">
        <title>Shared evolutionary footprints suggest mitochondrial oxidative damage underlies multiple complex I losses in fungi.</title>
        <authorList>
            <person name="Schikora-Tamarit M.A."/>
            <person name="Marcet-Houben M."/>
            <person name="Nosek J."/>
            <person name="Gabaldon T."/>
        </authorList>
    </citation>
    <scope>NUCLEOTIDE SEQUENCE</scope>
    <source>
        <strain evidence="1">NCAIM Y.01608</strain>
    </source>
</reference>
<gene>
    <name evidence="1" type="ORF">OGATHE_006203</name>
</gene>
<evidence type="ECO:0000313" key="1">
    <source>
        <dbReference type="EMBL" id="KAH3659319.1"/>
    </source>
</evidence>
<name>A0A9P8NTY0_9ASCO</name>
<keyword evidence="2" id="KW-1185">Reference proteome</keyword>
<accession>A0A9P8NTY0</accession>
<dbReference type="Proteomes" id="UP000788993">
    <property type="component" value="Unassembled WGS sequence"/>
</dbReference>
<evidence type="ECO:0000313" key="2">
    <source>
        <dbReference type="Proteomes" id="UP000788993"/>
    </source>
</evidence>
<comment type="caution">
    <text evidence="1">The sequence shown here is derived from an EMBL/GenBank/DDBJ whole genome shotgun (WGS) entry which is preliminary data.</text>
</comment>
<proteinExistence type="predicted"/>
<organism evidence="1 2">
    <name type="scientific">Ogataea polymorpha</name>
    <dbReference type="NCBI Taxonomy" id="460523"/>
    <lineage>
        <taxon>Eukaryota</taxon>
        <taxon>Fungi</taxon>
        <taxon>Dikarya</taxon>
        <taxon>Ascomycota</taxon>
        <taxon>Saccharomycotina</taxon>
        <taxon>Pichiomycetes</taxon>
        <taxon>Pichiales</taxon>
        <taxon>Pichiaceae</taxon>
        <taxon>Ogataea</taxon>
    </lineage>
</organism>
<reference evidence="1" key="2">
    <citation type="submission" date="2021-01" db="EMBL/GenBank/DDBJ databases">
        <authorList>
            <person name="Schikora-Tamarit M.A."/>
        </authorList>
    </citation>
    <scope>NUCLEOTIDE SEQUENCE</scope>
    <source>
        <strain evidence="1">NCAIM Y.01608</strain>
    </source>
</reference>